<evidence type="ECO:0000313" key="2">
    <source>
        <dbReference type="Proteomes" id="UP000886998"/>
    </source>
</evidence>
<proteinExistence type="predicted"/>
<keyword evidence="2" id="KW-1185">Reference proteome</keyword>
<comment type="caution">
    <text evidence="1">The sequence shown here is derived from an EMBL/GenBank/DDBJ whole genome shotgun (WGS) entry which is preliminary data.</text>
</comment>
<gene>
    <name evidence="1" type="ORF">TNIN_305151</name>
</gene>
<reference evidence="1" key="1">
    <citation type="submission" date="2020-08" db="EMBL/GenBank/DDBJ databases">
        <title>Multicomponent nature underlies the extraordinary mechanical properties of spider dragline silk.</title>
        <authorList>
            <person name="Kono N."/>
            <person name="Nakamura H."/>
            <person name="Mori M."/>
            <person name="Yoshida Y."/>
            <person name="Ohtoshi R."/>
            <person name="Malay A.D."/>
            <person name="Moran D.A.P."/>
            <person name="Tomita M."/>
            <person name="Numata K."/>
            <person name="Arakawa K."/>
        </authorList>
    </citation>
    <scope>NUCLEOTIDE SEQUENCE</scope>
</reference>
<dbReference type="AlphaFoldDB" id="A0A8X6Y868"/>
<dbReference type="EMBL" id="BMAV01016827">
    <property type="protein sequence ID" value="GFY67931.1"/>
    <property type="molecule type" value="Genomic_DNA"/>
</dbReference>
<sequence>MAWGSMSWAGCGYHRLAAVLEDLTIWRNWSLGKGGSSSRATLSMQRTLGRNHSCTRYAYIHPLKHFRRKIRTFCLSTKVLEKMRCPGRGPK</sequence>
<evidence type="ECO:0000313" key="1">
    <source>
        <dbReference type="EMBL" id="GFY67931.1"/>
    </source>
</evidence>
<organism evidence="1 2">
    <name type="scientific">Trichonephila inaurata madagascariensis</name>
    <dbReference type="NCBI Taxonomy" id="2747483"/>
    <lineage>
        <taxon>Eukaryota</taxon>
        <taxon>Metazoa</taxon>
        <taxon>Ecdysozoa</taxon>
        <taxon>Arthropoda</taxon>
        <taxon>Chelicerata</taxon>
        <taxon>Arachnida</taxon>
        <taxon>Araneae</taxon>
        <taxon>Araneomorphae</taxon>
        <taxon>Entelegynae</taxon>
        <taxon>Araneoidea</taxon>
        <taxon>Nephilidae</taxon>
        <taxon>Trichonephila</taxon>
        <taxon>Trichonephila inaurata</taxon>
    </lineage>
</organism>
<protein>
    <submittedName>
        <fullName evidence="1">Uncharacterized protein</fullName>
    </submittedName>
</protein>
<dbReference type="Proteomes" id="UP000886998">
    <property type="component" value="Unassembled WGS sequence"/>
</dbReference>
<accession>A0A8X6Y868</accession>
<name>A0A8X6Y868_9ARAC</name>